<dbReference type="EMBL" id="FNOM01000006">
    <property type="protein sequence ID" value="SDX22806.1"/>
    <property type="molecule type" value="Genomic_DNA"/>
</dbReference>
<dbReference type="STRING" id="564137.SAMN04488238_106143"/>
<dbReference type="GO" id="GO:0016020">
    <property type="term" value="C:membrane"/>
    <property type="evidence" value="ECO:0007669"/>
    <property type="project" value="UniProtKB-SubCell"/>
</dbReference>
<dbReference type="RefSeq" id="WP_223814286.1">
    <property type="nucleotide sequence ID" value="NZ_CP061498.1"/>
</dbReference>
<reference evidence="6 7" key="1">
    <citation type="submission" date="2016-10" db="EMBL/GenBank/DDBJ databases">
        <authorList>
            <person name="de Groot N.N."/>
        </authorList>
    </citation>
    <scope>NUCLEOTIDE SEQUENCE [LARGE SCALE GENOMIC DNA]</scope>
    <source>
        <strain evidence="6 7">CGMCC 1.8894</strain>
    </source>
</reference>
<feature type="transmembrane region" description="Helical" evidence="5">
    <location>
        <begin position="76"/>
        <end position="95"/>
    </location>
</feature>
<protein>
    <submittedName>
        <fullName evidence="6">Putative oxidoreductase</fullName>
    </submittedName>
</protein>
<keyword evidence="7" id="KW-1185">Reference proteome</keyword>
<proteinExistence type="predicted"/>
<feature type="transmembrane region" description="Helical" evidence="5">
    <location>
        <begin position="50"/>
        <end position="69"/>
    </location>
</feature>
<feature type="transmembrane region" description="Helical" evidence="5">
    <location>
        <begin position="107"/>
        <end position="128"/>
    </location>
</feature>
<comment type="subcellular location">
    <subcellularLocation>
        <location evidence="1">Membrane</location>
        <topology evidence="1">Multi-pass membrane protein</topology>
    </subcellularLocation>
</comment>
<sequence>MIRVLRDAHATDWLTLAGRILLAALFLAGVVQKVADPGAAQALLAGRGLAVWLIWPATAFTLVAGLGLLTGPWVRGWALLLAFYCMVTSVFHLIPSDPWQMSIFVKNWAVAGGLLALAGQGPGSIVWWGNR</sequence>
<accession>A0A1H2ZZK9</accession>
<organism evidence="6 7">
    <name type="scientific">Roseicitreum antarcticum</name>
    <dbReference type="NCBI Taxonomy" id="564137"/>
    <lineage>
        <taxon>Bacteria</taxon>
        <taxon>Pseudomonadati</taxon>
        <taxon>Pseudomonadota</taxon>
        <taxon>Alphaproteobacteria</taxon>
        <taxon>Rhodobacterales</taxon>
        <taxon>Paracoccaceae</taxon>
        <taxon>Roseicitreum</taxon>
    </lineage>
</organism>
<evidence type="ECO:0000256" key="2">
    <source>
        <dbReference type="ARBA" id="ARBA00022692"/>
    </source>
</evidence>
<keyword evidence="3 5" id="KW-1133">Transmembrane helix</keyword>
<evidence type="ECO:0000313" key="7">
    <source>
        <dbReference type="Proteomes" id="UP000198539"/>
    </source>
</evidence>
<evidence type="ECO:0000256" key="3">
    <source>
        <dbReference type="ARBA" id="ARBA00022989"/>
    </source>
</evidence>
<gene>
    <name evidence="6" type="ORF">SAMN04488238_106143</name>
</gene>
<keyword evidence="2 5" id="KW-0812">Transmembrane</keyword>
<dbReference type="Pfam" id="PF07681">
    <property type="entry name" value="DoxX"/>
    <property type="match status" value="1"/>
</dbReference>
<dbReference type="AlphaFoldDB" id="A0A1H2ZZK9"/>
<name>A0A1H2ZZK9_9RHOB</name>
<evidence type="ECO:0000256" key="4">
    <source>
        <dbReference type="ARBA" id="ARBA00023136"/>
    </source>
</evidence>
<keyword evidence="4 5" id="KW-0472">Membrane</keyword>
<dbReference type="InterPro" id="IPR032808">
    <property type="entry name" value="DoxX"/>
</dbReference>
<evidence type="ECO:0000256" key="5">
    <source>
        <dbReference type="SAM" id="Phobius"/>
    </source>
</evidence>
<evidence type="ECO:0000313" key="6">
    <source>
        <dbReference type="EMBL" id="SDX22806.1"/>
    </source>
</evidence>
<feature type="transmembrane region" description="Helical" evidence="5">
    <location>
        <begin position="12"/>
        <end position="30"/>
    </location>
</feature>
<evidence type="ECO:0000256" key="1">
    <source>
        <dbReference type="ARBA" id="ARBA00004141"/>
    </source>
</evidence>
<dbReference type="Proteomes" id="UP000198539">
    <property type="component" value="Unassembled WGS sequence"/>
</dbReference>